<dbReference type="PATRIC" id="fig|1354253.4.peg.71"/>
<sequence length="72" mass="8017">MIKMPVVVETWSVDSLAECLDGVGPSLYRKLCSFVPAKGDTPKGRDVWSLLNDEEKHELVEAIKLEFPGDNI</sequence>
<evidence type="ECO:0000313" key="2">
    <source>
        <dbReference type="Proteomes" id="UP000078504"/>
    </source>
</evidence>
<dbReference type="AlphaFoldDB" id="A0A1B7I6Y3"/>
<dbReference type="EMBL" id="LXEP01000001">
    <property type="protein sequence ID" value="OAT24239.1"/>
    <property type="molecule type" value="Genomic_DNA"/>
</dbReference>
<dbReference type="Proteomes" id="UP000078504">
    <property type="component" value="Unassembled WGS sequence"/>
</dbReference>
<protein>
    <submittedName>
        <fullName evidence="1">Uncharacterized protein</fullName>
    </submittedName>
</protein>
<comment type="caution">
    <text evidence="1">The sequence shown here is derived from an EMBL/GenBank/DDBJ whole genome shotgun (WGS) entry which is preliminary data.</text>
</comment>
<dbReference type="RefSeq" id="WP_064511566.1">
    <property type="nucleotide sequence ID" value="NZ_LXEP01000001.1"/>
</dbReference>
<evidence type="ECO:0000313" key="1">
    <source>
        <dbReference type="EMBL" id="OAT24239.1"/>
    </source>
</evidence>
<accession>A0A1B7I6Y3</accession>
<reference evidence="1 2" key="1">
    <citation type="submission" date="2016-04" db="EMBL/GenBank/DDBJ databases">
        <title>ATOL: Assembling a taxonomically balanced genome-scale reconstruction of the evolutionary history of the Enterobacteriaceae.</title>
        <authorList>
            <person name="Plunkett G.III."/>
            <person name="Neeno-Eckwall E.C."/>
            <person name="Glasner J.D."/>
            <person name="Perna N.T."/>
        </authorList>
    </citation>
    <scope>NUCLEOTIDE SEQUENCE [LARGE SCALE GENOMIC DNA]</scope>
    <source>
        <strain evidence="1 2">ATCC 51604</strain>
    </source>
</reference>
<gene>
    <name evidence="1" type="ORF">M977_00070</name>
</gene>
<name>A0A1B7I6Y3_9ENTR</name>
<organism evidence="1 2">
    <name type="scientific">Buttiauxella gaviniae ATCC 51604</name>
    <dbReference type="NCBI Taxonomy" id="1354253"/>
    <lineage>
        <taxon>Bacteria</taxon>
        <taxon>Pseudomonadati</taxon>
        <taxon>Pseudomonadota</taxon>
        <taxon>Gammaproteobacteria</taxon>
        <taxon>Enterobacterales</taxon>
        <taxon>Enterobacteriaceae</taxon>
        <taxon>Buttiauxella</taxon>
    </lineage>
</organism>
<proteinExistence type="predicted"/>